<accession>A0A1J1H156</accession>
<dbReference type="AlphaFoldDB" id="A0A1J1H156"/>
<dbReference type="Proteomes" id="UP000220158">
    <property type="component" value="Chromosome 1"/>
</dbReference>
<dbReference type="VEuPathDB" id="PlasmoDB:PRELSG_0104100"/>
<name>A0A1J1H156_PLARL</name>
<dbReference type="RefSeq" id="XP_028531406.1">
    <property type="nucleotide sequence ID" value="XM_028678378.1"/>
</dbReference>
<reference evidence="1 2" key="1">
    <citation type="submission" date="2015-04" db="EMBL/GenBank/DDBJ databases">
        <authorList>
            <consortium name="Pathogen Informatics"/>
        </authorList>
    </citation>
    <scope>NUCLEOTIDE SEQUENCE [LARGE SCALE GENOMIC DNA]</scope>
    <source>
        <strain evidence="1 2">SGS1</strain>
    </source>
</reference>
<dbReference type="KEGG" id="prel:PRELSG_0104100"/>
<sequence>MVALNKNLLNFLSTFKRESKNDEHTHEYLDDKIENTKCEKEYNTLLECLDRFDRNWGKCQEELKVFRECYNENNKIINSRKN</sequence>
<evidence type="ECO:0000313" key="1">
    <source>
        <dbReference type="EMBL" id="CRG98396.1"/>
    </source>
</evidence>
<keyword evidence="2" id="KW-1185">Reference proteome</keyword>
<dbReference type="EMBL" id="LN835296">
    <property type="protein sequence ID" value="CRG98396.1"/>
    <property type="molecule type" value="Genomic_DNA"/>
</dbReference>
<gene>
    <name evidence="1" type="ORF">PRELSG_0104100</name>
</gene>
<evidence type="ECO:0000313" key="2">
    <source>
        <dbReference type="Proteomes" id="UP000220158"/>
    </source>
</evidence>
<evidence type="ECO:0008006" key="3">
    <source>
        <dbReference type="Google" id="ProtNLM"/>
    </source>
</evidence>
<organism evidence="1 2">
    <name type="scientific">Plasmodium relictum</name>
    <dbReference type="NCBI Taxonomy" id="85471"/>
    <lineage>
        <taxon>Eukaryota</taxon>
        <taxon>Sar</taxon>
        <taxon>Alveolata</taxon>
        <taxon>Apicomplexa</taxon>
        <taxon>Aconoidasida</taxon>
        <taxon>Haemosporida</taxon>
        <taxon>Plasmodiidae</taxon>
        <taxon>Plasmodium</taxon>
        <taxon>Plasmodium (Haemamoeba)</taxon>
    </lineage>
</organism>
<protein>
    <recommendedName>
        <fullName evidence="3">CHCH domain-containing protein</fullName>
    </recommendedName>
</protein>
<dbReference type="GeneID" id="39734291"/>
<proteinExistence type="predicted"/>
<dbReference type="OrthoDB" id="5586401at2759"/>